<proteinExistence type="predicted"/>
<evidence type="ECO:0000313" key="2">
    <source>
        <dbReference type="EMBL" id="MST93610.1"/>
    </source>
</evidence>
<organism evidence="2 3">
    <name type="scientific">Ruthenibacterium lactatiformans</name>
    <dbReference type="NCBI Taxonomy" id="1550024"/>
    <lineage>
        <taxon>Bacteria</taxon>
        <taxon>Bacillati</taxon>
        <taxon>Bacillota</taxon>
        <taxon>Clostridia</taxon>
        <taxon>Eubacteriales</taxon>
        <taxon>Oscillospiraceae</taxon>
        <taxon>Ruthenibacterium</taxon>
    </lineage>
</organism>
<comment type="caution">
    <text evidence="2">The sequence shown here is derived from an EMBL/GenBank/DDBJ whole genome shotgun (WGS) entry which is preliminary data.</text>
</comment>
<gene>
    <name evidence="2" type="ORF">FYJ76_17030</name>
</gene>
<protein>
    <recommendedName>
        <fullName evidence="4">Ricin B lectin domain-containing protein</fullName>
    </recommendedName>
</protein>
<evidence type="ECO:0000313" key="3">
    <source>
        <dbReference type="Proteomes" id="UP000431913"/>
    </source>
</evidence>
<keyword evidence="1" id="KW-0732">Signal</keyword>
<reference evidence="2 3" key="1">
    <citation type="submission" date="2019-08" db="EMBL/GenBank/DDBJ databases">
        <title>In-depth cultivation of the pig gut microbiome towards novel bacterial diversity and tailored functional studies.</title>
        <authorList>
            <person name="Wylensek D."/>
            <person name="Hitch T.C.A."/>
            <person name="Clavel T."/>
        </authorList>
    </citation>
    <scope>NUCLEOTIDE SEQUENCE [LARGE SCALE GENOMIC DNA]</scope>
    <source>
        <strain evidence="2 3">WCA3-601-WT-6J</strain>
    </source>
</reference>
<dbReference type="CDD" id="cd00161">
    <property type="entry name" value="beta-trefoil_Ricin-like"/>
    <property type="match status" value="1"/>
</dbReference>
<sequence length="191" mass="21344">MKYIAQILSFSLALILAITFTTPVFADTNPPEDTAHAYHFRTAKEYDAPRYVLNCHTNGAVVSGTKVSLWQATGDSSQEWYVDWTSYGQYNRTAVLRSNQNKSLALNANRSAVGTICDMLPSNGNIYNDYNVTLEGDHSVSPTQVKLRLPARYNHTSPVFVTTHGIGNYCTWNYTGVNQTWYMADGPSKQK</sequence>
<dbReference type="Proteomes" id="UP000431913">
    <property type="component" value="Unassembled WGS sequence"/>
</dbReference>
<dbReference type="RefSeq" id="WP_154524272.1">
    <property type="nucleotide sequence ID" value="NZ_DAWBJP010000064.1"/>
</dbReference>
<evidence type="ECO:0000256" key="1">
    <source>
        <dbReference type="SAM" id="SignalP"/>
    </source>
</evidence>
<dbReference type="AlphaFoldDB" id="A0A6I2UDT7"/>
<accession>A0A6I2UDT7</accession>
<feature type="signal peptide" evidence="1">
    <location>
        <begin position="1"/>
        <end position="26"/>
    </location>
</feature>
<dbReference type="EMBL" id="VUNJ01000043">
    <property type="protein sequence ID" value="MST93610.1"/>
    <property type="molecule type" value="Genomic_DNA"/>
</dbReference>
<evidence type="ECO:0008006" key="4">
    <source>
        <dbReference type="Google" id="ProtNLM"/>
    </source>
</evidence>
<feature type="chain" id="PRO_5026223912" description="Ricin B lectin domain-containing protein" evidence="1">
    <location>
        <begin position="27"/>
        <end position="191"/>
    </location>
</feature>
<name>A0A6I2UDT7_9FIRM</name>